<dbReference type="AlphaFoldDB" id="A0A7G1KI09"/>
<feature type="domain" description="Amidohydrolase 3" evidence="1">
    <location>
        <begin position="39"/>
        <end position="468"/>
    </location>
</feature>
<reference evidence="2 3" key="1">
    <citation type="submission" date="2020-08" db="EMBL/GenBank/DDBJ databases">
        <title>Genome Sequencing of Nocardia wallacei strain FMUON74 and assembly.</title>
        <authorList>
            <person name="Toyokawa M."/>
            <person name="Uesaka K."/>
        </authorList>
    </citation>
    <scope>NUCLEOTIDE SEQUENCE [LARGE SCALE GENOMIC DNA]</scope>
    <source>
        <strain evidence="2 3">FMUON74</strain>
    </source>
</reference>
<dbReference type="Gene3D" id="3.10.310.70">
    <property type="match status" value="1"/>
</dbReference>
<dbReference type="Pfam" id="PF07969">
    <property type="entry name" value="Amidohydro_3"/>
    <property type="match status" value="1"/>
</dbReference>
<name>A0A7G1KI09_9NOCA</name>
<organism evidence="2 3">
    <name type="scientific">Nocardia wallacei</name>
    <dbReference type="NCBI Taxonomy" id="480035"/>
    <lineage>
        <taxon>Bacteria</taxon>
        <taxon>Bacillati</taxon>
        <taxon>Actinomycetota</taxon>
        <taxon>Actinomycetes</taxon>
        <taxon>Mycobacteriales</taxon>
        <taxon>Nocardiaceae</taxon>
        <taxon>Nocardia</taxon>
    </lineage>
</organism>
<keyword evidence="3" id="KW-1185">Reference proteome</keyword>
<protein>
    <submittedName>
        <fullName evidence="2">Amidohydrolase</fullName>
    </submittedName>
</protein>
<dbReference type="Gene3D" id="2.30.40.10">
    <property type="entry name" value="Urease, subunit C, domain 1"/>
    <property type="match status" value="1"/>
</dbReference>
<proteinExistence type="predicted"/>
<dbReference type="InterPro" id="IPR013108">
    <property type="entry name" value="Amidohydro_3"/>
</dbReference>
<evidence type="ECO:0000313" key="2">
    <source>
        <dbReference type="EMBL" id="BCK54942.1"/>
    </source>
</evidence>
<dbReference type="InterPro" id="IPR011059">
    <property type="entry name" value="Metal-dep_hydrolase_composite"/>
</dbReference>
<keyword evidence="2" id="KW-0378">Hydrolase</keyword>
<dbReference type="Proteomes" id="UP000516173">
    <property type="component" value="Chromosome"/>
</dbReference>
<evidence type="ECO:0000313" key="3">
    <source>
        <dbReference type="Proteomes" id="UP000516173"/>
    </source>
</evidence>
<dbReference type="EMBL" id="AP023396">
    <property type="protein sequence ID" value="BCK54942.1"/>
    <property type="molecule type" value="Genomic_DNA"/>
</dbReference>
<gene>
    <name evidence="2" type="ORF">NWFMUON74_27140</name>
</gene>
<dbReference type="PANTHER" id="PTHR22642:SF2">
    <property type="entry name" value="PROTEIN LONG AFTER FAR-RED 3"/>
    <property type="match status" value="1"/>
</dbReference>
<dbReference type="SUPFAM" id="SSF51556">
    <property type="entry name" value="Metallo-dependent hydrolases"/>
    <property type="match status" value="1"/>
</dbReference>
<dbReference type="GeneID" id="80347264"/>
<accession>A0A7G1KI09</accession>
<dbReference type="Gene3D" id="3.20.20.140">
    <property type="entry name" value="Metal-dependent hydrolases"/>
    <property type="match status" value="2"/>
</dbReference>
<dbReference type="InterPro" id="IPR032466">
    <property type="entry name" value="Metal_Hydrolase"/>
</dbReference>
<evidence type="ECO:0000259" key="1">
    <source>
        <dbReference type="Pfam" id="PF07969"/>
    </source>
</evidence>
<dbReference type="PANTHER" id="PTHR22642">
    <property type="entry name" value="IMIDAZOLONEPROPIONASE"/>
    <property type="match status" value="1"/>
</dbReference>
<dbReference type="GO" id="GO:0016810">
    <property type="term" value="F:hydrolase activity, acting on carbon-nitrogen (but not peptide) bonds"/>
    <property type="evidence" value="ECO:0007669"/>
    <property type="project" value="InterPro"/>
</dbReference>
<dbReference type="KEGG" id="nwl:NWFMUON74_27140"/>
<sequence>MLIRNATVFGSAGTDVRWSRGRITECGRGLRARVGEEDIDAGGGWLLPGLHDHHTHLRATAALAESVRLDEPPVRNRAQLTERLRRADRKTAGQKWIRAVGYHEGCEEPLDRWALDRMVSGRAVRVQHRSGALWVLNSRACELLGVDDCTLPGVERDAAGRATGRLWRMDAWLADGLRSVPPDPAAVSAAAAACGITGFTDATPALRQADIDGFAGLVADRRIVQRMHCMAPPGTAEPSGPRFTVGPTKFLLDDTALPPLDDLAEQFRAAHSAGRSVAVHCVTRIQLVVTMAALDAAGVRPGDRIEHGAIIPAETVPWLRDRRIPVITQPHFPVERAEQYARDVPADEQHDLWRLRSLLDAGVTVAAGTDAPFGAADPWAVVRAAVDRRTESSGAEGIFSDAAVSEAVPLDAAVALFLGTAHCPARRRTLEPGRVADLTLLRTPPDEVLGTPTADLVAATVVDGEPVYRA</sequence>
<dbReference type="RefSeq" id="WP_187688130.1">
    <property type="nucleotide sequence ID" value="NZ_AP023396.1"/>
</dbReference>
<dbReference type="SUPFAM" id="SSF51338">
    <property type="entry name" value="Composite domain of metallo-dependent hydrolases"/>
    <property type="match status" value="1"/>
</dbReference>